<evidence type="ECO:0000256" key="4">
    <source>
        <dbReference type="ARBA" id="ARBA00022723"/>
    </source>
</evidence>
<evidence type="ECO:0000256" key="1">
    <source>
        <dbReference type="ARBA" id="ARBA00008226"/>
    </source>
</evidence>
<reference evidence="15 16" key="1">
    <citation type="submission" date="2013-08" db="EMBL/GenBank/DDBJ databases">
        <authorList>
            <person name="Durkin A.S."/>
            <person name="Haft D.R."/>
            <person name="McCorrison J."/>
            <person name="Torralba M."/>
            <person name="Gillis M."/>
            <person name="Haft D.H."/>
            <person name="Methe B."/>
            <person name="Sutton G."/>
            <person name="Nelson K.E."/>
        </authorList>
    </citation>
    <scope>NUCLEOTIDE SEQUENCE [LARGE SCALE GENOMIC DNA]</scope>
    <source>
        <strain evidence="15 16">F0195</strain>
    </source>
</reference>
<comment type="subcellular location">
    <subcellularLocation>
        <location evidence="13">Cytoplasm</location>
    </subcellularLocation>
</comment>
<evidence type="ECO:0000256" key="7">
    <source>
        <dbReference type="ARBA" id="ARBA00022840"/>
    </source>
</evidence>
<dbReference type="InterPro" id="IPR045864">
    <property type="entry name" value="aa-tRNA-synth_II/BPL/LPL"/>
</dbReference>
<keyword evidence="13" id="KW-0963">Cytoplasm</keyword>
<dbReference type="eggNOG" id="COG0013">
    <property type="taxonomic scope" value="Bacteria"/>
</dbReference>
<dbReference type="HAMAP" id="MF_00036_B">
    <property type="entry name" value="Ala_tRNA_synth_B"/>
    <property type="match status" value="1"/>
</dbReference>
<evidence type="ECO:0000256" key="6">
    <source>
        <dbReference type="ARBA" id="ARBA00022833"/>
    </source>
</evidence>
<evidence type="ECO:0000256" key="3">
    <source>
        <dbReference type="ARBA" id="ARBA00022598"/>
    </source>
</evidence>
<dbReference type="Gene3D" id="2.40.30.130">
    <property type="match status" value="1"/>
</dbReference>
<dbReference type="SUPFAM" id="SSF55186">
    <property type="entry name" value="ThrRS/AlaRS common domain"/>
    <property type="match status" value="1"/>
</dbReference>
<comment type="catalytic activity">
    <reaction evidence="12 13">
        <text>tRNA(Ala) + L-alanine + ATP = L-alanyl-tRNA(Ala) + AMP + diphosphate</text>
        <dbReference type="Rhea" id="RHEA:12540"/>
        <dbReference type="Rhea" id="RHEA-COMP:9657"/>
        <dbReference type="Rhea" id="RHEA-COMP:9923"/>
        <dbReference type="ChEBI" id="CHEBI:30616"/>
        <dbReference type="ChEBI" id="CHEBI:33019"/>
        <dbReference type="ChEBI" id="CHEBI:57972"/>
        <dbReference type="ChEBI" id="CHEBI:78442"/>
        <dbReference type="ChEBI" id="CHEBI:78497"/>
        <dbReference type="ChEBI" id="CHEBI:456215"/>
        <dbReference type="EC" id="6.1.1.7"/>
    </reaction>
</comment>
<dbReference type="PROSITE" id="PS50860">
    <property type="entry name" value="AA_TRNA_LIGASE_II_ALA"/>
    <property type="match status" value="1"/>
</dbReference>
<keyword evidence="3 13" id="KW-0436">Ligase</keyword>
<dbReference type="RefSeq" id="WP_021725076.1">
    <property type="nucleotide sequence ID" value="NZ_AWEZ01000008.1"/>
</dbReference>
<comment type="domain">
    <text evidence="13">Consists of three domains; the N-terminal catalytic domain, the editing domain and the C-terminal C-Ala domain. The editing domain removes incorrectly charged amino acids, while the C-Ala domain, along with tRNA(Ala), serves as a bridge to cooperatively bring together the editing and aminoacylation centers thus stimulating deacylation of misacylated tRNAs.</text>
</comment>
<dbReference type="InterPro" id="IPR009000">
    <property type="entry name" value="Transl_B-barrel_sf"/>
</dbReference>
<dbReference type="Gene3D" id="6.10.250.550">
    <property type="match status" value="1"/>
</dbReference>
<dbReference type="EC" id="6.1.1.7" evidence="13"/>
<dbReference type="InterPro" id="IPR023033">
    <property type="entry name" value="Ala_tRNA_ligase_euk/bac"/>
</dbReference>
<dbReference type="InterPro" id="IPR002318">
    <property type="entry name" value="Ala-tRNA-lgiase_IIc"/>
</dbReference>
<dbReference type="FunFam" id="3.30.54.20:FF:000001">
    <property type="entry name" value="Alanine--tRNA ligase"/>
    <property type="match status" value="1"/>
</dbReference>
<dbReference type="Gene3D" id="3.10.310.40">
    <property type="match status" value="1"/>
</dbReference>
<evidence type="ECO:0000256" key="13">
    <source>
        <dbReference type="HAMAP-Rule" id="MF_00036"/>
    </source>
</evidence>
<dbReference type="PANTHER" id="PTHR11777:SF9">
    <property type="entry name" value="ALANINE--TRNA LIGASE, CYTOPLASMIC"/>
    <property type="match status" value="1"/>
</dbReference>
<dbReference type="OrthoDB" id="9803884at2"/>
<comment type="similarity">
    <text evidence="1 13">Belongs to the class-II aminoacyl-tRNA synthetase family.</text>
</comment>
<keyword evidence="10 13" id="KW-0030">Aminoacyl-tRNA synthetase</keyword>
<dbReference type="Pfam" id="PF07973">
    <property type="entry name" value="tRNA_SAD"/>
    <property type="match status" value="1"/>
</dbReference>
<dbReference type="SUPFAM" id="SSF50447">
    <property type="entry name" value="Translation proteins"/>
    <property type="match status" value="1"/>
</dbReference>
<dbReference type="PRINTS" id="PR00980">
    <property type="entry name" value="TRNASYNTHALA"/>
</dbReference>
<dbReference type="Gene3D" id="3.30.980.10">
    <property type="entry name" value="Threonyl-trna Synthetase, Chain A, domain 2"/>
    <property type="match status" value="1"/>
</dbReference>
<dbReference type="GO" id="GO:0005829">
    <property type="term" value="C:cytosol"/>
    <property type="evidence" value="ECO:0007669"/>
    <property type="project" value="TreeGrafter"/>
</dbReference>
<dbReference type="GO" id="GO:0000049">
    <property type="term" value="F:tRNA binding"/>
    <property type="evidence" value="ECO:0007669"/>
    <property type="project" value="UniProtKB-KW"/>
</dbReference>
<dbReference type="InterPro" id="IPR018163">
    <property type="entry name" value="Thr/Ala-tRNA-synth_IIc_edit"/>
</dbReference>
<comment type="caution">
    <text evidence="15">The sequence shown here is derived from an EMBL/GenBank/DDBJ whole genome shotgun (WGS) entry which is preliminary data.</text>
</comment>
<dbReference type="Proteomes" id="UP000016638">
    <property type="component" value="Unassembled WGS sequence"/>
</dbReference>
<keyword evidence="6 13" id="KW-0862">Zinc</keyword>
<dbReference type="GO" id="GO:0008270">
    <property type="term" value="F:zinc ion binding"/>
    <property type="evidence" value="ECO:0007669"/>
    <property type="project" value="UniProtKB-UniRule"/>
</dbReference>
<keyword evidence="7 13" id="KW-0067">ATP-binding</keyword>
<dbReference type="GO" id="GO:0002161">
    <property type="term" value="F:aminoacyl-tRNA deacylase activity"/>
    <property type="evidence" value="ECO:0007669"/>
    <property type="project" value="TreeGrafter"/>
</dbReference>
<feature type="binding site" evidence="13">
    <location>
        <position position="571"/>
    </location>
    <ligand>
        <name>Zn(2+)</name>
        <dbReference type="ChEBI" id="CHEBI:29105"/>
    </ligand>
</feature>
<dbReference type="InterPro" id="IPR012947">
    <property type="entry name" value="tRNA_SAD"/>
</dbReference>
<comment type="function">
    <text evidence="11 13">Catalyzes the attachment of alanine to tRNA(Ala) in a two-step reaction: alanine is first activated by ATP to form Ala-AMP and then transferred to the acceptor end of tRNA(Ala). Also edits incorrectly charged Ser-tRNA(Ala) and Gly-tRNA(Ala) via its editing domain.</text>
</comment>
<dbReference type="InterPro" id="IPR050058">
    <property type="entry name" value="Ala-tRNA_ligase"/>
</dbReference>
<keyword evidence="5 13" id="KW-0547">Nucleotide-binding</keyword>
<dbReference type="AlphaFoldDB" id="U2VD30"/>
<dbReference type="SUPFAM" id="SSF101353">
    <property type="entry name" value="Putative anticodon-binding domain of alanyl-tRNA synthetase (AlaRS)"/>
    <property type="match status" value="1"/>
</dbReference>
<dbReference type="PANTHER" id="PTHR11777">
    <property type="entry name" value="ALANYL-TRNA SYNTHETASE"/>
    <property type="match status" value="1"/>
</dbReference>
<dbReference type="InterPro" id="IPR018162">
    <property type="entry name" value="Ala-tRNA-ligase_IIc_anticod-bd"/>
</dbReference>
<feature type="binding site" evidence="13">
    <location>
        <position position="673"/>
    </location>
    <ligand>
        <name>Zn(2+)</name>
        <dbReference type="ChEBI" id="CHEBI:29105"/>
    </ligand>
</feature>
<evidence type="ECO:0000256" key="8">
    <source>
        <dbReference type="ARBA" id="ARBA00022884"/>
    </source>
</evidence>
<evidence type="ECO:0000259" key="14">
    <source>
        <dbReference type="PROSITE" id="PS50860"/>
    </source>
</evidence>
<dbReference type="InterPro" id="IPR003156">
    <property type="entry name" value="DHHA1_dom"/>
</dbReference>
<keyword evidence="8 13" id="KW-0694">RNA-binding</keyword>
<dbReference type="InterPro" id="IPR018164">
    <property type="entry name" value="Ala-tRNA-synth_IIc_N"/>
</dbReference>
<keyword evidence="4 13" id="KW-0479">Metal-binding</keyword>
<evidence type="ECO:0000256" key="9">
    <source>
        <dbReference type="ARBA" id="ARBA00022917"/>
    </source>
</evidence>
<evidence type="ECO:0000256" key="10">
    <source>
        <dbReference type="ARBA" id="ARBA00023146"/>
    </source>
</evidence>
<feature type="domain" description="Alanyl-transfer RNA synthetases family profile" evidence="14">
    <location>
        <begin position="9"/>
        <end position="716"/>
    </location>
</feature>
<dbReference type="Pfam" id="PF02272">
    <property type="entry name" value="DHHA1"/>
    <property type="match status" value="1"/>
</dbReference>
<dbReference type="PATRIC" id="fig|1125712.3.peg.240"/>
<dbReference type="NCBIfam" id="TIGR00344">
    <property type="entry name" value="alaS"/>
    <property type="match status" value="1"/>
</dbReference>
<feature type="binding site" evidence="13">
    <location>
        <position position="677"/>
    </location>
    <ligand>
        <name>Zn(2+)</name>
        <dbReference type="ChEBI" id="CHEBI:29105"/>
    </ligand>
</feature>
<keyword evidence="2 13" id="KW-0820">tRNA-binding</keyword>
<dbReference type="STRING" id="1125712.HMPREF1316_2037"/>
<organism evidence="15 16">
    <name type="scientific">Olsenella profusa F0195</name>
    <dbReference type="NCBI Taxonomy" id="1125712"/>
    <lineage>
        <taxon>Bacteria</taxon>
        <taxon>Bacillati</taxon>
        <taxon>Actinomycetota</taxon>
        <taxon>Coriobacteriia</taxon>
        <taxon>Coriobacteriales</taxon>
        <taxon>Atopobiaceae</taxon>
        <taxon>Olsenella</taxon>
    </lineage>
</organism>
<proteinExistence type="inferred from homology"/>
<evidence type="ECO:0000313" key="15">
    <source>
        <dbReference type="EMBL" id="ERL10491.1"/>
    </source>
</evidence>
<protein>
    <recommendedName>
        <fullName evidence="13">Alanine--tRNA ligase</fullName>
        <ecNumber evidence="13">6.1.1.7</ecNumber>
    </recommendedName>
    <alternativeName>
        <fullName evidence="13">Alanyl-tRNA synthetase</fullName>
        <shortName evidence="13">AlaRS</shortName>
    </alternativeName>
</protein>
<dbReference type="GO" id="GO:0005524">
    <property type="term" value="F:ATP binding"/>
    <property type="evidence" value="ECO:0007669"/>
    <property type="project" value="UniProtKB-UniRule"/>
</dbReference>
<dbReference type="SMART" id="SM00863">
    <property type="entry name" value="tRNA_SAD"/>
    <property type="match status" value="1"/>
</dbReference>
<dbReference type="FunFam" id="3.10.310.40:FF:000001">
    <property type="entry name" value="Alanine--tRNA ligase"/>
    <property type="match status" value="1"/>
</dbReference>
<keyword evidence="16" id="KW-1185">Reference proteome</keyword>
<dbReference type="GO" id="GO:0004813">
    <property type="term" value="F:alanine-tRNA ligase activity"/>
    <property type="evidence" value="ECO:0007669"/>
    <property type="project" value="UniProtKB-UniRule"/>
</dbReference>
<dbReference type="Gene3D" id="3.30.930.10">
    <property type="entry name" value="Bira Bifunctional Protein, Domain 2"/>
    <property type="match status" value="1"/>
</dbReference>
<dbReference type="GO" id="GO:0006419">
    <property type="term" value="P:alanyl-tRNA aminoacylation"/>
    <property type="evidence" value="ECO:0007669"/>
    <property type="project" value="UniProtKB-UniRule"/>
</dbReference>
<comment type="cofactor">
    <cofactor evidence="13">
        <name>Zn(2+)</name>
        <dbReference type="ChEBI" id="CHEBI:29105"/>
    </cofactor>
    <text evidence="13">Binds 1 zinc ion per subunit.</text>
</comment>
<evidence type="ECO:0000256" key="11">
    <source>
        <dbReference type="ARBA" id="ARBA00024779"/>
    </source>
</evidence>
<dbReference type="InterPro" id="IPR018165">
    <property type="entry name" value="Ala-tRNA-synth_IIc_core"/>
</dbReference>
<accession>U2VD30</accession>
<sequence length="884" mass="94871">MTSADYKTMTTAEVREDFLAFFEGKGCRLYPSSSLVPEDPSLLLANAGMNQFKEYYQGLRTMREIGATSCQKCLRTNDIENIGDASHLSFFEMLGNFSFGGYTKADAIAWAWEFISSPEHLGLPKDRLYMTVFEDDDEAVELWHAQGVAYDHISRLGADDNFWAAGPCGPCGPCSEIYFDLGPEFAGERPGDDGPRFLEFWNLVFTQYDRQEDGSLQELPHRNIDTGMGLERIAAIMQHQASNYEGDILRSLIAVGEGLADVRYHDSAATDRSLRILADHSRAVTFMIGDGILPSNEGRGYVLRRLLRRAVYHGRLMGIRGGFLTTYSAEVMRLMADVYPALTENRALIEGIITAEEERFGATLDAGEASLTEELSRLGTGEALSGDMAFKLHDTYGFPIDLTCEIAQGAGHGVDMAAFDARMEAQKERARASANRDAWGKAASVWVALSDRVPETQFEGYDSDELAGAHVLAIVDANGQEVSVAHVGDRVDVVLDRTSFYGEMGGQVGDTGKLVGDAVTLAVSDTRHHEGGLVAHVAEVTAGELMVGDMVRCVVDHGRRELIRRNHTATHLLDAALKQVLGEHVSQAGSLVAPDHLRFDFTHFEAMTPEEIERVEGLVNAEVFAAEPIVTQVMGIDEAKASGAVALFGEKYGDMVRVVSTGDADAPFSRELCGGTHAHNTAELGFFKIVSEGSVGSNARRIDAVTSAGALQYVDERLGLLAGVAQSLKCRPADVAARVAALEQELRDTRRQLEDVTTGASTGQLADALAHASQLEGYRCVFAKLKGPSGKELRSVWDAIRDGAGEGPVACVVASSTPDGKVALLAAATDAAVSAGFHAGDVIRYIADKVDGRGGGRPTMAQAGGADASGIDAALAAARELLGA</sequence>
<dbReference type="EMBL" id="AWEZ01000008">
    <property type="protein sequence ID" value="ERL10491.1"/>
    <property type="molecule type" value="Genomic_DNA"/>
</dbReference>
<keyword evidence="9 13" id="KW-0648">Protein biosynthesis</keyword>
<evidence type="ECO:0000256" key="2">
    <source>
        <dbReference type="ARBA" id="ARBA00022555"/>
    </source>
</evidence>
<dbReference type="Pfam" id="PF01411">
    <property type="entry name" value="tRNA-synt_2c"/>
    <property type="match status" value="1"/>
</dbReference>
<evidence type="ECO:0000256" key="5">
    <source>
        <dbReference type="ARBA" id="ARBA00022741"/>
    </source>
</evidence>
<feature type="binding site" evidence="13">
    <location>
        <position position="567"/>
    </location>
    <ligand>
        <name>Zn(2+)</name>
        <dbReference type="ChEBI" id="CHEBI:29105"/>
    </ligand>
</feature>
<evidence type="ECO:0000313" key="16">
    <source>
        <dbReference type="Proteomes" id="UP000016638"/>
    </source>
</evidence>
<dbReference type="CDD" id="cd00673">
    <property type="entry name" value="AlaRS_core"/>
    <property type="match status" value="1"/>
</dbReference>
<gene>
    <name evidence="13 15" type="primary">alaS</name>
    <name evidence="15" type="ORF">HMPREF1316_2037</name>
</gene>
<dbReference type="FunFam" id="3.30.980.10:FF:000004">
    <property type="entry name" value="Alanine--tRNA ligase, cytoplasmic"/>
    <property type="match status" value="1"/>
</dbReference>
<evidence type="ECO:0000256" key="12">
    <source>
        <dbReference type="ARBA" id="ARBA00048300"/>
    </source>
</evidence>
<name>U2VD30_9ACTN</name>
<dbReference type="Gene3D" id="3.30.54.20">
    <property type="match status" value="1"/>
</dbReference>
<dbReference type="SUPFAM" id="SSF55681">
    <property type="entry name" value="Class II aaRS and biotin synthetases"/>
    <property type="match status" value="1"/>
</dbReference>